<evidence type="ECO:0000313" key="3">
    <source>
        <dbReference type="Proteomes" id="UP000717515"/>
    </source>
</evidence>
<accession>A0A9P8A4M1</accession>
<dbReference type="SUPFAM" id="SSF52949">
    <property type="entry name" value="Macro domain-like"/>
    <property type="match status" value="1"/>
</dbReference>
<dbReference type="PANTHER" id="PTHR11106">
    <property type="entry name" value="GANGLIOSIDE INDUCED DIFFERENTIATION ASSOCIATED PROTEIN 2-RELATED"/>
    <property type="match status" value="1"/>
</dbReference>
<dbReference type="AlphaFoldDB" id="A0A9P8A4M1"/>
<name>A0A9P8A4M1_MORAP</name>
<sequence>MSCKKLVTLADIPTLLACYDTYPKPTELHSQPSTLWSQKISLWHGDITTLQIDAVVNAANESLLGGGGIDRVIHSAAGRELVAECRTLHGCDTGDAKITKAYKLPCKYVIHTVGPQGEKPELLRSCYKRVLEVARENDVGSVVWSVCCRRLAFCCVSTGIYGYDNRKAAHVALRTVRDWMDSNPTETKKMTRIIFCTFLEKDRDIYEALLPAYFPRASNLDIISAE</sequence>
<dbReference type="InterPro" id="IPR043472">
    <property type="entry name" value="Macro_dom-like"/>
</dbReference>
<evidence type="ECO:0000259" key="1">
    <source>
        <dbReference type="PROSITE" id="PS51154"/>
    </source>
</evidence>
<dbReference type="EMBL" id="JAIFTL010000107">
    <property type="protein sequence ID" value="KAG9323300.1"/>
    <property type="molecule type" value="Genomic_DNA"/>
</dbReference>
<comment type="caution">
    <text evidence="2">The sequence shown here is derived from an EMBL/GenBank/DDBJ whole genome shotgun (WGS) entry which is preliminary data.</text>
</comment>
<reference evidence="2" key="1">
    <citation type="submission" date="2021-07" db="EMBL/GenBank/DDBJ databases">
        <title>Draft genome of Mortierella alpina, strain LL118, isolated from an aspen leaf litter sample.</title>
        <authorList>
            <person name="Yang S."/>
            <person name="Vinatzer B.A."/>
        </authorList>
    </citation>
    <scope>NUCLEOTIDE SEQUENCE</scope>
    <source>
        <strain evidence="2">LL118</strain>
    </source>
</reference>
<dbReference type="Pfam" id="PF01661">
    <property type="entry name" value="Macro"/>
    <property type="match status" value="1"/>
</dbReference>
<dbReference type="PANTHER" id="PTHR11106:SF27">
    <property type="entry name" value="MACRO DOMAIN-CONTAINING PROTEIN"/>
    <property type="match status" value="1"/>
</dbReference>
<feature type="domain" description="Macro" evidence="1">
    <location>
        <begin position="27"/>
        <end position="214"/>
    </location>
</feature>
<gene>
    <name evidence="2" type="ORF">KVV02_002279</name>
</gene>
<proteinExistence type="predicted"/>
<dbReference type="Gene3D" id="3.40.220.10">
    <property type="entry name" value="Leucine Aminopeptidase, subunit E, domain 1"/>
    <property type="match status" value="1"/>
</dbReference>
<protein>
    <recommendedName>
        <fullName evidence="1">Macro domain-containing protein</fullName>
    </recommendedName>
</protein>
<dbReference type="CDD" id="cd02908">
    <property type="entry name" value="Macro_OAADPr_deacetylase"/>
    <property type="match status" value="1"/>
</dbReference>
<dbReference type="SMART" id="SM00506">
    <property type="entry name" value="A1pp"/>
    <property type="match status" value="1"/>
</dbReference>
<evidence type="ECO:0000313" key="2">
    <source>
        <dbReference type="EMBL" id="KAG9323300.1"/>
    </source>
</evidence>
<dbReference type="InterPro" id="IPR002589">
    <property type="entry name" value="Macro_dom"/>
</dbReference>
<dbReference type="PROSITE" id="PS51154">
    <property type="entry name" value="MACRO"/>
    <property type="match status" value="1"/>
</dbReference>
<organism evidence="2 3">
    <name type="scientific">Mortierella alpina</name>
    <name type="common">Oleaginous fungus</name>
    <name type="synonym">Mortierella renispora</name>
    <dbReference type="NCBI Taxonomy" id="64518"/>
    <lineage>
        <taxon>Eukaryota</taxon>
        <taxon>Fungi</taxon>
        <taxon>Fungi incertae sedis</taxon>
        <taxon>Mucoromycota</taxon>
        <taxon>Mortierellomycotina</taxon>
        <taxon>Mortierellomycetes</taxon>
        <taxon>Mortierellales</taxon>
        <taxon>Mortierellaceae</taxon>
        <taxon>Mortierella</taxon>
    </lineage>
</organism>
<dbReference type="Proteomes" id="UP000717515">
    <property type="component" value="Unassembled WGS sequence"/>
</dbReference>